<dbReference type="RefSeq" id="WP_136739047.1">
    <property type="nucleotide sequence ID" value="NZ_SUMB01000002.1"/>
</dbReference>
<feature type="transmembrane region" description="Helical" evidence="1">
    <location>
        <begin position="12"/>
        <end position="33"/>
    </location>
</feature>
<sequence>MFEQVVEGALAVLDASVFFVLGTAAAFAVPQAVDALQPAVGGPPYAWAVTACAVAYGGTAAAYAVASVPVAGPVVVQPGASATRRSWRTAAVAAMALFVTAVGCGVLALAYPSWAQVWQVASAVSGVASAAAAVRG</sequence>
<dbReference type="AlphaFoldDB" id="A0A4U0NS52"/>
<dbReference type="Proteomes" id="UP000308697">
    <property type="component" value="Unassembled WGS sequence"/>
</dbReference>
<comment type="caution">
    <text evidence="2">The sequence shown here is derived from an EMBL/GenBank/DDBJ whole genome shotgun (WGS) entry which is preliminary data.</text>
</comment>
<name>A0A4U0NS52_9ACTN</name>
<feature type="transmembrane region" description="Helical" evidence="1">
    <location>
        <begin position="87"/>
        <end position="111"/>
    </location>
</feature>
<keyword evidence="1" id="KW-1133">Transmembrane helix</keyword>
<reference evidence="2 3" key="1">
    <citation type="submission" date="2019-04" db="EMBL/GenBank/DDBJ databases">
        <title>Streptomyces piniterrae sp. nov., a heliquinomycin-producing actinomycete isolated from rhizosphere soil of Pinus yunnanensis.</title>
        <authorList>
            <person name="Zhuang X."/>
            <person name="Zhao J."/>
        </authorList>
    </citation>
    <scope>NUCLEOTIDE SEQUENCE [LARGE SCALE GENOMIC DNA]</scope>
    <source>
        <strain evidence="3">jys28</strain>
    </source>
</reference>
<keyword evidence="1" id="KW-0812">Transmembrane</keyword>
<evidence type="ECO:0000256" key="1">
    <source>
        <dbReference type="SAM" id="Phobius"/>
    </source>
</evidence>
<protein>
    <submittedName>
        <fullName evidence="2">Uncharacterized protein</fullName>
    </submittedName>
</protein>
<evidence type="ECO:0000313" key="3">
    <source>
        <dbReference type="Proteomes" id="UP000308697"/>
    </source>
</evidence>
<accession>A0A4U0NS52</accession>
<organism evidence="2 3">
    <name type="scientific">Streptomyces piniterrae</name>
    <dbReference type="NCBI Taxonomy" id="2571125"/>
    <lineage>
        <taxon>Bacteria</taxon>
        <taxon>Bacillati</taxon>
        <taxon>Actinomycetota</taxon>
        <taxon>Actinomycetes</taxon>
        <taxon>Kitasatosporales</taxon>
        <taxon>Streptomycetaceae</taxon>
        <taxon>Streptomyces</taxon>
    </lineage>
</organism>
<proteinExistence type="predicted"/>
<dbReference type="EMBL" id="SUMB01000002">
    <property type="protein sequence ID" value="TJZ57429.1"/>
    <property type="molecule type" value="Genomic_DNA"/>
</dbReference>
<feature type="transmembrane region" description="Helical" evidence="1">
    <location>
        <begin position="45"/>
        <end position="66"/>
    </location>
</feature>
<feature type="transmembrane region" description="Helical" evidence="1">
    <location>
        <begin position="117"/>
        <end position="134"/>
    </location>
</feature>
<keyword evidence="1" id="KW-0472">Membrane</keyword>
<keyword evidence="3" id="KW-1185">Reference proteome</keyword>
<gene>
    <name evidence="2" type="ORF">FCH28_08430</name>
</gene>
<evidence type="ECO:0000313" key="2">
    <source>
        <dbReference type="EMBL" id="TJZ57429.1"/>
    </source>
</evidence>